<accession>D7G1S6</accession>
<name>D7G1S6_ECTSI</name>
<keyword evidence="3" id="KW-1185">Reference proteome</keyword>
<organism evidence="2 3">
    <name type="scientific">Ectocarpus siliculosus</name>
    <name type="common">Brown alga</name>
    <name type="synonym">Conferva siliculosa</name>
    <dbReference type="NCBI Taxonomy" id="2880"/>
    <lineage>
        <taxon>Eukaryota</taxon>
        <taxon>Sar</taxon>
        <taxon>Stramenopiles</taxon>
        <taxon>Ochrophyta</taxon>
        <taxon>PX clade</taxon>
        <taxon>Phaeophyceae</taxon>
        <taxon>Ectocarpales</taxon>
        <taxon>Ectocarpaceae</taxon>
        <taxon>Ectocarpus</taxon>
    </lineage>
</organism>
<dbReference type="EMBL" id="FN649743">
    <property type="protein sequence ID" value="CBJ48652.1"/>
    <property type="molecule type" value="Genomic_DNA"/>
</dbReference>
<dbReference type="OMA" id="ITEACCA"/>
<feature type="region of interest" description="Disordered" evidence="1">
    <location>
        <begin position="258"/>
        <end position="277"/>
    </location>
</feature>
<feature type="region of interest" description="Disordered" evidence="1">
    <location>
        <begin position="299"/>
        <end position="318"/>
    </location>
</feature>
<evidence type="ECO:0000256" key="1">
    <source>
        <dbReference type="SAM" id="MobiDB-lite"/>
    </source>
</evidence>
<feature type="compositionally biased region" description="Basic and acidic residues" evidence="1">
    <location>
        <begin position="258"/>
        <end position="269"/>
    </location>
</feature>
<proteinExistence type="predicted"/>
<reference evidence="2 3" key="1">
    <citation type="journal article" date="2010" name="Nature">
        <title>The Ectocarpus genome and the independent evolution of multicellularity in brown algae.</title>
        <authorList>
            <person name="Cock J.M."/>
            <person name="Sterck L."/>
            <person name="Rouze P."/>
            <person name="Scornet D."/>
            <person name="Allen A.E."/>
            <person name="Amoutzias G."/>
            <person name="Anthouard V."/>
            <person name="Artiguenave F."/>
            <person name="Aury J.M."/>
            <person name="Badger J.H."/>
            <person name="Beszteri B."/>
            <person name="Billiau K."/>
            <person name="Bonnet E."/>
            <person name="Bothwell J.H."/>
            <person name="Bowler C."/>
            <person name="Boyen C."/>
            <person name="Brownlee C."/>
            <person name="Carrano C.J."/>
            <person name="Charrier B."/>
            <person name="Cho G.Y."/>
            <person name="Coelho S.M."/>
            <person name="Collen J."/>
            <person name="Corre E."/>
            <person name="Da Silva C."/>
            <person name="Delage L."/>
            <person name="Delaroque N."/>
            <person name="Dittami S.M."/>
            <person name="Doulbeau S."/>
            <person name="Elias M."/>
            <person name="Farnham G."/>
            <person name="Gachon C.M."/>
            <person name="Gschloessl B."/>
            <person name="Heesch S."/>
            <person name="Jabbari K."/>
            <person name="Jubin C."/>
            <person name="Kawai H."/>
            <person name="Kimura K."/>
            <person name="Kloareg B."/>
            <person name="Kupper F.C."/>
            <person name="Lang D."/>
            <person name="Le Bail A."/>
            <person name="Leblanc C."/>
            <person name="Lerouge P."/>
            <person name="Lohr M."/>
            <person name="Lopez P.J."/>
            <person name="Martens C."/>
            <person name="Maumus F."/>
            <person name="Michel G."/>
            <person name="Miranda-Saavedra D."/>
            <person name="Morales J."/>
            <person name="Moreau H."/>
            <person name="Motomura T."/>
            <person name="Nagasato C."/>
            <person name="Napoli C.A."/>
            <person name="Nelson D.R."/>
            <person name="Nyvall-Collen P."/>
            <person name="Peters A.F."/>
            <person name="Pommier C."/>
            <person name="Potin P."/>
            <person name="Poulain J."/>
            <person name="Quesneville H."/>
            <person name="Read B."/>
            <person name="Rensing S.A."/>
            <person name="Ritter A."/>
            <person name="Rousvoal S."/>
            <person name="Samanta M."/>
            <person name="Samson G."/>
            <person name="Schroeder D.C."/>
            <person name="Segurens B."/>
            <person name="Strittmatter M."/>
            <person name="Tonon T."/>
            <person name="Tregear J.W."/>
            <person name="Valentin K."/>
            <person name="von Dassow P."/>
            <person name="Yamagishi T."/>
            <person name="Van de Peer Y."/>
            <person name="Wincker P."/>
        </authorList>
    </citation>
    <scope>NUCLEOTIDE SEQUENCE [LARGE SCALE GENOMIC DNA]</scope>
    <source>
        <strain evidence="3">Ec32 / CCAP1310/4</strain>
    </source>
</reference>
<sequence length="423" mass="46220">MTMMVSGTGSRQAPVQLPSGRFAACWPVGLGQYNGGPAVFLANKRRILDPREEVLPIPIPEEAAPLLSEAMQPRDVSVAVLLRTCSPLFGRNGGMYDNIPWEWSGDDMAKREAFQRSQGKGMMDMGAIVGGGGGGGGGGDSVTQQQTQAFGSAYGLLADVATTLCPADILSLFVEEEESGAGGITLGASAYLRRRPDAEGRGGQRSIIEVTTDEAVGVALALGRQVYVDEEIWEGGRVRVKFVMDGDKMRLDLDNVEGRDLSSTSDKEAPPVQPPAWTIKSRGALSRMSVEEKRECLRATGVRPPRKRALSESEDPDRDLEDLMLPRMDEAVRRDVLMARAWREGDFATAGELCAGKSERHIVAEQLQAALKDNDQDLASILMQRLEILESCRMDPTQDEGSYQRDLDVDEWYEADRRRARQG</sequence>
<evidence type="ECO:0000313" key="3">
    <source>
        <dbReference type="Proteomes" id="UP000002630"/>
    </source>
</evidence>
<gene>
    <name evidence="2" type="ORF">Esi_0046_0005</name>
</gene>
<dbReference type="AlphaFoldDB" id="D7G1S6"/>
<evidence type="ECO:0000313" key="2">
    <source>
        <dbReference type="EMBL" id="CBJ48652.1"/>
    </source>
</evidence>
<dbReference type="InParanoid" id="D7G1S6"/>
<dbReference type="OrthoDB" id="45191at2759"/>
<dbReference type="Proteomes" id="UP000002630">
    <property type="component" value="Linkage Group LG18"/>
</dbReference>
<protein>
    <submittedName>
        <fullName evidence="2">Uncharacterized protein</fullName>
    </submittedName>
</protein>
<dbReference type="EMBL" id="FN648663">
    <property type="protein sequence ID" value="CBJ48652.1"/>
    <property type="molecule type" value="Genomic_DNA"/>
</dbReference>